<dbReference type="InterPro" id="IPR015797">
    <property type="entry name" value="NUDIX_hydrolase-like_dom_sf"/>
</dbReference>
<evidence type="ECO:0000256" key="2">
    <source>
        <dbReference type="ARBA" id="ARBA00022801"/>
    </source>
</evidence>
<name>A0A533I5F1_PARDE</name>
<dbReference type="InterPro" id="IPR020084">
    <property type="entry name" value="NUDIX_hydrolase_CS"/>
</dbReference>
<feature type="short sequence motif" description="Nudix box" evidence="4">
    <location>
        <begin position="245"/>
        <end position="267"/>
    </location>
</feature>
<evidence type="ECO:0000256" key="1">
    <source>
        <dbReference type="ARBA" id="ARBA00001946"/>
    </source>
</evidence>
<comment type="cofactor">
    <cofactor evidence="1 3">
        <name>Mg(2+)</name>
        <dbReference type="ChEBI" id="CHEBI:18420"/>
    </cofactor>
</comment>
<dbReference type="AlphaFoldDB" id="A0A533I5F1"/>
<reference evidence="6 7" key="1">
    <citation type="journal article" date="2017" name="Nat. Commun.">
        <title>In situ click chemistry generation of cyclooxygenase-2 inhibitors.</title>
        <authorList>
            <person name="Bhardwaj A."/>
            <person name="Kaur J."/>
            <person name="Wuest M."/>
            <person name="Wuest F."/>
        </authorList>
    </citation>
    <scope>NUCLEOTIDE SEQUENCE [LARGE SCALE GENOMIC DNA]</scope>
    <source>
        <strain evidence="6">S2_012_000_R3_94</strain>
    </source>
</reference>
<dbReference type="NCBIfam" id="TIGR00052">
    <property type="entry name" value="nudix-type nucleoside diphosphatase, YffH/AdpP family"/>
    <property type="match status" value="1"/>
</dbReference>
<protein>
    <submittedName>
        <fullName evidence="6">NUDIX domain-containing protein</fullName>
    </submittedName>
</protein>
<dbReference type="GO" id="GO:0016818">
    <property type="term" value="F:hydrolase activity, acting on acid anhydrides, in phosphorus-containing anhydrides"/>
    <property type="evidence" value="ECO:0007669"/>
    <property type="project" value="InterPro"/>
</dbReference>
<feature type="binding site" evidence="3">
    <location>
        <position position="314"/>
    </location>
    <ligand>
        <name>Mg(2+)</name>
        <dbReference type="ChEBI" id="CHEBI:18420"/>
        <label>1</label>
    </ligand>
</feature>
<dbReference type="Pfam" id="PF00293">
    <property type="entry name" value="NUDIX"/>
    <property type="match status" value="1"/>
</dbReference>
<evidence type="ECO:0000313" key="7">
    <source>
        <dbReference type="Proteomes" id="UP000315344"/>
    </source>
</evidence>
<dbReference type="EMBL" id="VAFL01000011">
    <property type="protein sequence ID" value="TKW65634.1"/>
    <property type="molecule type" value="Genomic_DNA"/>
</dbReference>
<evidence type="ECO:0000259" key="5">
    <source>
        <dbReference type="PROSITE" id="PS51462"/>
    </source>
</evidence>
<keyword evidence="3" id="KW-0479">Metal-binding</keyword>
<keyword evidence="2" id="KW-0378">Hydrolase</keyword>
<feature type="binding site" evidence="3">
    <location>
        <position position="260"/>
    </location>
    <ligand>
        <name>Mg(2+)</name>
        <dbReference type="ChEBI" id="CHEBI:18420"/>
        <label>1</label>
    </ligand>
</feature>
<dbReference type="SUPFAM" id="SSF55811">
    <property type="entry name" value="Nudix"/>
    <property type="match status" value="1"/>
</dbReference>
<dbReference type="Gene3D" id="3.90.79.10">
    <property type="entry name" value="Nucleoside Triphosphate Pyrophosphohydrolase"/>
    <property type="match status" value="1"/>
</dbReference>
<sequence length="361" mass="38595">MTVTDTKGLLLLVGPLTAPELLSVLGVEGVADVMPGRLRGGALAGLGGDWPTWADSGGQIAVLRAQPTDDLLRYLRIVGLEAKQVQGLDVWGLGQGGGADWDGSQAALMARTAAMALSQETTRSDESAAARLRRIAEIAAVRLRVAAEPDPVTHLPAPDPGRVTQISRHEAYGRFFSVEEIALRHRRFDGSWSPVLDREVFISADAALLLPYDPVADTVLLISQFRVGPMARGQVQCWMLEPIAGRVDADESPSDAARREAVEEAGLQIGQLYPLPPHYPTPGANSEFFYPFIATVDLSGHKAGQGFGLASEGEDIATHIIPREELVRLALTGQIQCGPLLAMAMMLDRMAPEIRADLAGS</sequence>
<proteinExistence type="predicted"/>
<keyword evidence="3" id="KW-0460">Magnesium</keyword>
<feature type="binding site" evidence="3">
    <location>
        <position position="244"/>
    </location>
    <ligand>
        <name>Mg(2+)</name>
        <dbReference type="ChEBI" id="CHEBI:18420"/>
        <label>1</label>
    </ligand>
</feature>
<organism evidence="6 7">
    <name type="scientific">Paracoccus denitrificans</name>
    <dbReference type="NCBI Taxonomy" id="266"/>
    <lineage>
        <taxon>Bacteria</taxon>
        <taxon>Pseudomonadati</taxon>
        <taxon>Pseudomonadota</taxon>
        <taxon>Alphaproteobacteria</taxon>
        <taxon>Rhodobacterales</taxon>
        <taxon>Paracoccaceae</taxon>
        <taxon>Paracoccus</taxon>
    </lineage>
</organism>
<evidence type="ECO:0000313" key="6">
    <source>
        <dbReference type="EMBL" id="TKW65634.1"/>
    </source>
</evidence>
<comment type="caution">
    <text evidence="6">The sequence shown here is derived from an EMBL/GenBank/DDBJ whole genome shotgun (WGS) entry which is preliminary data.</text>
</comment>
<dbReference type="GO" id="GO:0046872">
    <property type="term" value="F:metal ion binding"/>
    <property type="evidence" value="ECO:0007669"/>
    <property type="project" value="UniProtKB-KW"/>
</dbReference>
<gene>
    <name evidence="6" type="ORF">DI616_13535</name>
</gene>
<dbReference type="InterPro" id="IPR000086">
    <property type="entry name" value="NUDIX_hydrolase_dom"/>
</dbReference>
<dbReference type="PROSITE" id="PS00893">
    <property type="entry name" value="NUDIX_BOX"/>
    <property type="match status" value="1"/>
</dbReference>
<dbReference type="CDD" id="cd24155">
    <property type="entry name" value="NUDIX_ADPRase"/>
    <property type="match status" value="1"/>
</dbReference>
<feature type="binding site" evidence="3">
    <location>
        <position position="264"/>
    </location>
    <ligand>
        <name>Mg(2+)</name>
        <dbReference type="ChEBI" id="CHEBI:18420"/>
        <label>1</label>
    </ligand>
</feature>
<dbReference type="PROSITE" id="PS51462">
    <property type="entry name" value="NUDIX"/>
    <property type="match status" value="1"/>
</dbReference>
<dbReference type="Proteomes" id="UP000315344">
    <property type="component" value="Unassembled WGS sequence"/>
</dbReference>
<dbReference type="InterPro" id="IPR004385">
    <property type="entry name" value="NDP_pyrophosphatase"/>
</dbReference>
<evidence type="ECO:0000256" key="3">
    <source>
        <dbReference type="PIRSR" id="PIRSR604385-2"/>
    </source>
</evidence>
<accession>A0A533I5F1</accession>
<feature type="domain" description="Nudix hydrolase" evidence="5">
    <location>
        <begin position="202"/>
        <end position="343"/>
    </location>
</feature>
<evidence type="ECO:0000256" key="4">
    <source>
        <dbReference type="PIRSR" id="PIRSR604385-3"/>
    </source>
</evidence>